<evidence type="ECO:0000313" key="7">
    <source>
        <dbReference type="EMBL" id="MCU6697222.1"/>
    </source>
</evidence>
<feature type="domain" description="Carbohydrate kinase FGGY N-terminal" evidence="5">
    <location>
        <begin position="3"/>
        <end position="247"/>
    </location>
</feature>
<evidence type="ECO:0000259" key="6">
    <source>
        <dbReference type="Pfam" id="PF02782"/>
    </source>
</evidence>
<dbReference type="EMBL" id="JAOQKC010000012">
    <property type="protein sequence ID" value="MCU6697222.1"/>
    <property type="molecule type" value="Genomic_DNA"/>
</dbReference>
<dbReference type="RefSeq" id="WP_158363676.1">
    <property type="nucleotide sequence ID" value="NZ_JAOQKC010000012.1"/>
</dbReference>
<keyword evidence="8" id="KW-1185">Reference proteome</keyword>
<evidence type="ECO:0000256" key="1">
    <source>
        <dbReference type="ARBA" id="ARBA00009156"/>
    </source>
</evidence>
<reference evidence="7 8" key="1">
    <citation type="journal article" date="2021" name="ISME Commun">
        <title>Automated analysis of genomic sequences facilitates high-throughput and comprehensive description of bacteria.</title>
        <authorList>
            <person name="Hitch T.C.A."/>
        </authorList>
    </citation>
    <scope>NUCLEOTIDE SEQUENCE [LARGE SCALE GENOMIC DNA]</scope>
    <source>
        <strain evidence="7 8">Sanger_04</strain>
    </source>
</reference>
<dbReference type="InterPro" id="IPR018485">
    <property type="entry name" value="FGGY_C"/>
</dbReference>
<dbReference type="InterPro" id="IPR050406">
    <property type="entry name" value="FGGY_Carb_Kinase"/>
</dbReference>
<dbReference type="InterPro" id="IPR018483">
    <property type="entry name" value="Carb_kinase_FGGY_CS"/>
</dbReference>
<evidence type="ECO:0000256" key="2">
    <source>
        <dbReference type="ARBA" id="ARBA00022679"/>
    </source>
</evidence>
<keyword evidence="3 4" id="KW-0418">Kinase</keyword>
<feature type="domain" description="Carbohydrate kinase FGGY C-terminal" evidence="6">
    <location>
        <begin position="257"/>
        <end position="445"/>
    </location>
</feature>
<keyword evidence="2 4" id="KW-0808">Transferase</keyword>
<proteinExistence type="inferred from homology"/>
<gene>
    <name evidence="7" type="ORF">OCV63_09970</name>
</gene>
<sequence>MKVIAYDLGTGGVKASLYNEKMETLAKSFVEYSTNYVGRLHEQNIEDWWNGVATSTRKLLADSSTSADEVRAVALSGHSLVSIPLDTNNSPLEMHVPIWSDGRAVDETQEFFKSIPYEEWYMTTGNGFPPECYPVFKLMWLKKHKREIYDKTCKVAGSKDYINLLLTGNLCTDYSYASGSGVYDLRKQMYRKDFLRVANLKEDLFPQIVESHSIVGYITDEAAKFIGLKSGTAVACGGVDNGCMALGAVGAEEKKIYLSLGSSSWVPVNSRKPVLDFKTKPYVFAHIEKDMYTSAYSIFAGGSSYRWIKDVISDGNTRDYEWLNAQAAMSPVGANGVIFNPSLAGGTTQDRSVNIKGGFIGLTLGVKQKDLIRAVMEGVALNLKYSVDLLSQQTEISDEILICGGGSKSDLWLSIFADVFNMKIRKTNVDQDAASLGAAAIAMRSIGLWQDYHLIPHLHKLEKLTLPDKENTEKYKKIQKKFLKVADMLAQLGDEFVEIDNQ</sequence>
<evidence type="ECO:0000313" key="8">
    <source>
        <dbReference type="Proteomes" id="UP001652461"/>
    </source>
</evidence>
<dbReference type="SUPFAM" id="SSF53067">
    <property type="entry name" value="Actin-like ATPase domain"/>
    <property type="match status" value="2"/>
</dbReference>
<dbReference type="Pfam" id="PF00370">
    <property type="entry name" value="FGGY_N"/>
    <property type="match status" value="1"/>
</dbReference>
<accession>A0ABT2RYC7</accession>
<dbReference type="PROSITE" id="PS00445">
    <property type="entry name" value="FGGY_KINASES_2"/>
    <property type="match status" value="1"/>
</dbReference>
<organism evidence="7 8">
    <name type="scientific">Laedolimicola ammoniilytica</name>
    <dbReference type="NCBI Taxonomy" id="2981771"/>
    <lineage>
        <taxon>Bacteria</taxon>
        <taxon>Bacillati</taxon>
        <taxon>Bacillota</taxon>
        <taxon>Clostridia</taxon>
        <taxon>Lachnospirales</taxon>
        <taxon>Lachnospiraceae</taxon>
        <taxon>Laedolimicola</taxon>
    </lineage>
</organism>
<dbReference type="PANTHER" id="PTHR43095">
    <property type="entry name" value="SUGAR KINASE"/>
    <property type="match status" value="1"/>
</dbReference>
<dbReference type="Pfam" id="PF02782">
    <property type="entry name" value="FGGY_C"/>
    <property type="match status" value="1"/>
</dbReference>
<dbReference type="PANTHER" id="PTHR43095:SF5">
    <property type="entry name" value="XYLULOSE KINASE"/>
    <property type="match status" value="1"/>
</dbReference>
<evidence type="ECO:0000259" key="5">
    <source>
        <dbReference type="Pfam" id="PF00370"/>
    </source>
</evidence>
<dbReference type="InterPro" id="IPR000577">
    <property type="entry name" value="Carb_kinase_FGGY"/>
</dbReference>
<evidence type="ECO:0000256" key="4">
    <source>
        <dbReference type="RuleBase" id="RU003733"/>
    </source>
</evidence>
<name>A0ABT2RYC7_9FIRM</name>
<dbReference type="Proteomes" id="UP001652461">
    <property type="component" value="Unassembled WGS sequence"/>
</dbReference>
<dbReference type="PIRSF" id="PIRSF000538">
    <property type="entry name" value="GlpK"/>
    <property type="match status" value="1"/>
</dbReference>
<dbReference type="InterPro" id="IPR043129">
    <property type="entry name" value="ATPase_NBD"/>
</dbReference>
<comment type="caution">
    <text evidence="7">The sequence shown here is derived from an EMBL/GenBank/DDBJ whole genome shotgun (WGS) entry which is preliminary data.</text>
</comment>
<protein>
    <submittedName>
        <fullName evidence="7">FGGY family carbohydrate kinase</fullName>
    </submittedName>
</protein>
<evidence type="ECO:0000256" key="3">
    <source>
        <dbReference type="ARBA" id="ARBA00022777"/>
    </source>
</evidence>
<comment type="similarity">
    <text evidence="1 4">Belongs to the FGGY kinase family.</text>
</comment>
<dbReference type="Gene3D" id="3.30.420.40">
    <property type="match status" value="2"/>
</dbReference>
<dbReference type="GO" id="GO:0016301">
    <property type="term" value="F:kinase activity"/>
    <property type="evidence" value="ECO:0007669"/>
    <property type="project" value="UniProtKB-KW"/>
</dbReference>
<dbReference type="CDD" id="cd07805">
    <property type="entry name" value="ASKHA_NBD_FGGY_CvXK-like"/>
    <property type="match status" value="1"/>
</dbReference>
<dbReference type="InterPro" id="IPR018484">
    <property type="entry name" value="FGGY_N"/>
</dbReference>